<dbReference type="PROSITE" id="PS01173">
    <property type="entry name" value="LIPASE_GDXG_HIS"/>
    <property type="match status" value="1"/>
</dbReference>
<organism evidence="4 5">
    <name type="scientific">Albimonas pacifica</name>
    <dbReference type="NCBI Taxonomy" id="1114924"/>
    <lineage>
        <taxon>Bacteria</taxon>
        <taxon>Pseudomonadati</taxon>
        <taxon>Pseudomonadota</taxon>
        <taxon>Alphaproteobacteria</taxon>
        <taxon>Rhodobacterales</taxon>
        <taxon>Paracoccaceae</taxon>
        <taxon>Albimonas</taxon>
    </lineage>
</organism>
<dbReference type="Proteomes" id="UP000199377">
    <property type="component" value="Unassembled WGS sequence"/>
</dbReference>
<gene>
    <name evidence="4" type="ORF">SAMN05216258_111156</name>
</gene>
<dbReference type="GO" id="GO:0016787">
    <property type="term" value="F:hydrolase activity"/>
    <property type="evidence" value="ECO:0007669"/>
    <property type="project" value="UniProtKB-KW"/>
</dbReference>
<dbReference type="OrthoDB" id="9806180at2"/>
<dbReference type="AlphaFoldDB" id="A0A1I3MLZ4"/>
<dbReference type="InterPro" id="IPR050300">
    <property type="entry name" value="GDXG_lipolytic_enzyme"/>
</dbReference>
<dbReference type="InterPro" id="IPR002168">
    <property type="entry name" value="Lipase_GDXG_HIS_AS"/>
</dbReference>
<feature type="domain" description="Alpha/beta hydrolase fold-3" evidence="3">
    <location>
        <begin position="79"/>
        <end position="284"/>
    </location>
</feature>
<dbReference type="InterPro" id="IPR029058">
    <property type="entry name" value="AB_hydrolase_fold"/>
</dbReference>
<keyword evidence="2" id="KW-0378">Hydrolase</keyword>
<dbReference type="RefSeq" id="WP_092864194.1">
    <property type="nucleotide sequence ID" value="NZ_FOQH01000011.1"/>
</dbReference>
<dbReference type="SUPFAM" id="SSF53474">
    <property type="entry name" value="alpha/beta-Hydrolases"/>
    <property type="match status" value="1"/>
</dbReference>
<evidence type="ECO:0000313" key="5">
    <source>
        <dbReference type="Proteomes" id="UP000199377"/>
    </source>
</evidence>
<dbReference type="PANTHER" id="PTHR48081:SF8">
    <property type="entry name" value="ALPHA_BETA HYDROLASE FOLD-3 DOMAIN-CONTAINING PROTEIN-RELATED"/>
    <property type="match status" value="1"/>
</dbReference>
<dbReference type="FunFam" id="3.40.50.1820:FF:000089">
    <property type="entry name" value="Alpha/beta hydrolase"/>
    <property type="match status" value="1"/>
</dbReference>
<evidence type="ECO:0000259" key="3">
    <source>
        <dbReference type="Pfam" id="PF07859"/>
    </source>
</evidence>
<name>A0A1I3MLZ4_9RHOB</name>
<accession>A0A1I3MLZ4</accession>
<reference evidence="4 5" key="1">
    <citation type="submission" date="2016-10" db="EMBL/GenBank/DDBJ databases">
        <authorList>
            <person name="de Groot N.N."/>
        </authorList>
    </citation>
    <scope>NUCLEOTIDE SEQUENCE [LARGE SCALE GENOMIC DNA]</scope>
    <source>
        <strain evidence="4 5">CGMCC 1.11030</strain>
    </source>
</reference>
<dbReference type="Gene3D" id="3.40.50.1820">
    <property type="entry name" value="alpha/beta hydrolase"/>
    <property type="match status" value="1"/>
</dbReference>
<comment type="similarity">
    <text evidence="1">Belongs to the 'GDXG' lipolytic enzyme family.</text>
</comment>
<dbReference type="InterPro" id="IPR013094">
    <property type="entry name" value="AB_hydrolase_3"/>
</dbReference>
<evidence type="ECO:0000256" key="2">
    <source>
        <dbReference type="ARBA" id="ARBA00022801"/>
    </source>
</evidence>
<protein>
    <submittedName>
        <fullName evidence="4">Acetyl esterase</fullName>
    </submittedName>
</protein>
<proteinExistence type="inferred from homology"/>
<sequence>MKLDPDAAKVLEALAARPSLDTLSPAQAREVYAAGRAASTAAPTPVEIVRDLALPGPAGPIPARLYRPAPEAAGPLPTLVFFHGGGWVIGNLDSHDGLCRRLAAGSGCQVIAIDYRMGPEHRFPAAVEDAVAAARAVHAQAAELGADPARLAVGGDSAGGNLSAVVALTFRDAGGPALRWQMLIYPATDFAMATPSQAEFATGHFLTADLQRWFHAHYLDEADKADWRASPARAASLAGLPPAFVLTASHDPLRDEGEAYAARLAAEGVRAEVWRVPGQIHGFMPLDALIAAAPRAAAVLAKRLRDEMSD</sequence>
<dbReference type="PANTHER" id="PTHR48081">
    <property type="entry name" value="AB HYDROLASE SUPERFAMILY PROTEIN C4A8.06C"/>
    <property type="match status" value="1"/>
</dbReference>
<evidence type="ECO:0000313" key="4">
    <source>
        <dbReference type="EMBL" id="SFI97745.1"/>
    </source>
</evidence>
<evidence type="ECO:0000256" key="1">
    <source>
        <dbReference type="ARBA" id="ARBA00010515"/>
    </source>
</evidence>
<dbReference type="Pfam" id="PF07859">
    <property type="entry name" value="Abhydrolase_3"/>
    <property type="match status" value="1"/>
</dbReference>
<keyword evidence="5" id="KW-1185">Reference proteome</keyword>
<dbReference type="STRING" id="1114924.SAMN05216258_111156"/>
<dbReference type="EMBL" id="FOQH01000011">
    <property type="protein sequence ID" value="SFI97745.1"/>
    <property type="molecule type" value="Genomic_DNA"/>
</dbReference>